<reference evidence="2" key="1">
    <citation type="submission" date="2020-05" db="EMBL/GenBank/DDBJ databases">
        <title>Phylogenomic resolution of chytrid fungi.</title>
        <authorList>
            <person name="Stajich J.E."/>
            <person name="Amses K."/>
            <person name="Simmons R."/>
            <person name="Seto K."/>
            <person name="Myers J."/>
            <person name="Bonds A."/>
            <person name="Quandt C.A."/>
            <person name="Barry K."/>
            <person name="Liu P."/>
            <person name="Grigoriev I."/>
            <person name="Longcore J.E."/>
            <person name="James T.Y."/>
        </authorList>
    </citation>
    <scope>NUCLEOTIDE SEQUENCE</scope>
    <source>
        <strain evidence="2">JEL0318</strain>
    </source>
</reference>
<keyword evidence="3" id="KW-1185">Reference proteome</keyword>
<dbReference type="AlphaFoldDB" id="A0AAD5SCN8"/>
<evidence type="ECO:0000313" key="2">
    <source>
        <dbReference type="EMBL" id="KAJ3052318.1"/>
    </source>
</evidence>
<proteinExistence type="predicted"/>
<sequence>SAKSSINSALSSAQSELTPSKADTEAWKTSAKDTLTTGADWSAGKVGVDGTQRLTTDEKKAEALGAAI</sequence>
<evidence type="ECO:0000313" key="3">
    <source>
        <dbReference type="Proteomes" id="UP001212841"/>
    </source>
</evidence>
<feature type="non-terminal residue" evidence="2">
    <location>
        <position position="1"/>
    </location>
</feature>
<comment type="caution">
    <text evidence="2">The sequence shown here is derived from an EMBL/GenBank/DDBJ whole genome shotgun (WGS) entry which is preliminary data.</text>
</comment>
<accession>A0AAD5SCN8</accession>
<evidence type="ECO:0000256" key="1">
    <source>
        <dbReference type="SAM" id="MobiDB-lite"/>
    </source>
</evidence>
<protein>
    <submittedName>
        <fullName evidence="2">Uncharacterized protein</fullName>
    </submittedName>
</protein>
<name>A0AAD5SCN8_9FUNG</name>
<feature type="compositionally biased region" description="Low complexity" evidence="1">
    <location>
        <begin position="1"/>
        <end position="15"/>
    </location>
</feature>
<dbReference type="Proteomes" id="UP001212841">
    <property type="component" value="Unassembled WGS sequence"/>
</dbReference>
<feature type="region of interest" description="Disordered" evidence="1">
    <location>
        <begin position="1"/>
        <end position="29"/>
    </location>
</feature>
<organism evidence="2 3">
    <name type="scientific">Rhizophlyctis rosea</name>
    <dbReference type="NCBI Taxonomy" id="64517"/>
    <lineage>
        <taxon>Eukaryota</taxon>
        <taxon>Fungi</taxon>
        <taxon>Fungi incertae sedis</taxon>
        <taxon>Chytridiomycota</taxon>
        <taxon>Chytridiomycota incertae sedis</taxon>
        <taxon>Chytridiomycetes</taxon>
        <taxon>Rhizophlyctidales</taxon>
        <taxon>Rhizophlyctidaceae</taxon>
        <taxon>Rhizophlyctis</taxon>
    </lineage>
</organism>
<gene>
    <name evidence="2" type="ORF">HK097_006517</name>
</gene>
<dbReference type="EMBL" id="JADGJD010000305">
    <property type="protein sequence ID" value="KAJ3052318.1"/>
    <property type="molecule type" value="Genomic_DNA"/>
</dbReference>